<keyword evidence="8 12" id="KW-1133">Transmembrane helix</keyword>
<evidence type="ECO:0000256" key="3">
    <source>
        <dbReference type="ARBA" id="ARBA00022448"/>
    </source>
</evidence>
<dbReference type="GO" id="GO:0045259">
    <property type="term" value="C:proton-transporting ATP synthase complex"/>
    <property type="evidence" value="ECO:0007669"/>
    <property type="project" value="UniProtKB-KW"/>
</dbReference>
<evidence type="ECO:0000256" key="6">
    <source>
        <dbReference type="ARBA" id="ARBA00022692"/>
    </source>
</evidence>
<keyword evidence="5 12" id="KW-0138">CF(0)</keyword>
<feature type="transmembrane region" description="Helical" evidence="12">
    <location>
        <begin position="22"/>
        <end position="40"/>
    </location>
</feature>
<protein>
    <recommendedName>
        <fullName evidence="12 13">ATP synthase subunit a</fullName>
    </recommendedName>
    <alternativeName>
        <fullName evidence="12">ATP synthase F0 sector subunit a</fullName>
    </alternativeName>
    <alternativeName>
        <fullName evidence="12">F-ATPase subunit 6</fullName>
    </alternativeName>
</protein>
<evidence type="ECO:0000256" key="9">
    <source>
        <dbReference type="ARBA" id="ARBA00023065"/>
    </source>
</evidence>
<dbReference type="InterPro" id="IPR045082">
    <property type="entry name" value="ATP_syn_F0_a_bact/chloroplast"/>
</dbReference>
<feature type="transmembrane region" description="Helical" evidence="12">
    <location>
        <begin position="196"/>
        <end position="218"/>
    </location>
</feature>
<organism evidence="14">
    <name type="scientific">Desulfobacca acetoxidans</name>
    <dbReference type="NCBI Taxonomy" id="60893"/>
    <lineage>
        <taxon>Bacteria</taxon>
        <taxon>Pseudomonadati</taxon>
        <taxon>Thermodesulfobacteriota</taxon>
        <taxon>Desulfobaccia</taxon>
        <taxon>Desulfobaccales</taxon>
        <taxon>Desulfobaccaceae</taxon>
        <taxon>Desulfobacca</taxon>
    </lineage>
</organism>
<keyword evidence="9 12" id="KW-0406">Ion transport</keyword>
<keyword evidence="3 12" id="KW-0813">Transport</keyword>
<proteinExistence type="inferred from homology"/>
<accession>A0A7V4LCN5</accession>
<dbReference type="InterPro" id="IPR000568">
    <property type="entry name" value="ATP_synth_F0_asu"/>
</dbReference>
<dbReference type="HAMAP" id="MF_01393">
    <property type="entry name" value="ATP_synth_a_bact"/>
    <property type="match status" value="1"/>
</dbReference>
<evidence type="ECO:0000256" key="5">
    <source>
        <dbReference type="ARBA" id="ARBA00022547"/>
    </source>
</evidence>
<reference evidence="14" key="1">
    <citation type="journal article" date="2020" name="mSystems">
        <title>Genome- and Community-Level Interaction Insights into Carbon Utilization and Element Cycling Functions of Hydrothermarchaeota in Hydrothermal Sediment.</title>
        <authorList>
            <person name="Zhou Z."/>
            <person name="Liu Y."/>
            <person name="Xu W."/>
            <person name="Pan J."/>
            <person name="Luo Z.H."/>
            <person name="Li M."/>
        </authorList>
    </citation>
    <scope>NUCLEOTIDE SEQUENCE [LARGE SCALE GENOMIC DNA]</scope>
    <source>
        <strain evidence="14">SpSt-548</strain>
    </source>
</reference>
<evidence type="ECO:0000256" key="10">
    <source>
        <dbReference type="ARBA" id="ARBA00023136"/>
    </source>
</evidence>
<keyword evidence="6 12" id="KW-0812">Transmembrane</keyword>
<dbReference type="InterPro" id="IPR035908">
    <property type="entry name" value="F0_ATP_A_sf"/>
</dbReference>
<evidence type="ECO:0000256" key="13">
    <source>
        <dbReference type="RuleBase" id="RU000483"/>
    </source>
</evidence>
<evidence type="ECO:0000256" key="12">
    <source>
        <dbReference type="HAMAP-Rule" id="MF_01393"/>
    </source>
</evidence>
<name>A0A7V4LCN5_9BACT</name>
<comment type="function">
    <text evidence="12 13">Key component of the proton channel; it plays a direct role in the translocation of protons across the membrane.</text>
</comment>
<evidence type="ECO:0000256" key="1">
    <source>
        <dbReference type="ARBA" id="ARBA00004141"/>
    </source>
</evidence>
<dbReference type="SUPFAM" id="SSF81336">
    <property type="entry name" value="F1F0 ATP synthase subunit A"/>
    <property type="match status" value="1"/>
</dbReference>
<keyword evidence="11 12" id="KW-0066">ATP synthesis</keyword>
<feature type="transmembrane region" description="Helical" evidence="12">
    <location>
        <begin position="137"/>
        <end position="155"/>
    </location>
</feature>
<sequence>MEHPILFLDLILEKFHLHIPPHVTYTVLIMVMLVGLGVLASRRIGLVPAGAQNVMEMIVSTLEEFMVEITGEEGRSFFPYIGTCFIFILACNLIGLIPGFLSPTSNINTPLAMALCTFVFTHYLGIKYHGVKYIKHFLGPIPWLAPLFFPIELIGHTARVLSLTLRLFGNIMGEDLVLMILLLLAGKFFAPLPMMFLAVFTSAVQAFIFTLLSMMYFAGSMEHAH</sequence>
<dbReference type="PANTHER" id="PTHR42823:SF3">
    <property type="entry name" value="ATP SYNTHASE SUBUNIT A, CHLOROPLASTIC"/>
    <property type="match status" value="1"/>
</dbReference>
<dbReference type="EMBL" id="DSXI01000308">
    <property type="protein sequence ID" value="HGS05116.1"/>
    <property type="molecule type" value="Genomic_DNA"/>
</dbReference>
<keyword evidence="4 12" id="KW-1003">Cell membrane</keyword>
<dbReference type="Gene3D" id="1.20.120.220">
    <property type="entry name" value="ATP synthase, F0 complex, subunit A"/>
    <property type="match status" value="1"/>
</dbReference>
<evidence type="ECO:0000256" key="8">
    <source>
        <dbReference type="ARBA" id="ARBA00022989"/>
    </source>
</evidence>
<evidence type="ECO:0000256" key="4">
    <source>
        <dbReference type="ARBA" id="ARBA00022475"/>
    </source>
</evidence>
<dbReference type="GO" id="GO:0046933">
    <property type="term" value="F:proton-transporting ATP synthase activity, rotational mechanism"/>
    <property type="evidence" value="ECO:0007669"/>
    <property type="project" value="UniProtKB-UniRule"/>
</dbReference>
<dbReference type="GO" id="GO:0005886">
    <property type="term" value="C:plasma membrane"/>
    <property type="evidence" value="ECO:0007669"/>
    <property type="project" value="UniProtKB-SubCell"/>
</dbReference>
<evidence type="ECO:0000256" key="7">
    <source>
        <dbReference type="ARBA" id="ARBA00022781"/>
    </source>
</evidence>
<dbReference type="PANTHER" id="PTHR42823">
    <property type="entry name" value="ATP SYNTHASE SUBUNIT A, CHLOROPLASTIC"/>
    <property type="match status" value="1"/>
</dbReference>
<evidence type="ECO:0000256" key="11">
    <source>
        <dbReference type="ARBA" id="ARBA00023310"/>
    </source>
</evidence>
<evidence type="ECO:0000256" key="2">
    <source>
        <dbReference type="ARBA" id="ARBA00006810"/>
    </source>
</evidence>
<comment type="similarity">
    <text evidence="2 12 13">Belongs to the ATPase A chain family.</text>
</comment>
<dbReference type="AlphaFoldDB" id="A0A7V4LCN5"/>
<keyword evidence="7 12" id="KW-0375">Hydrogen ion transport</keyword>
<feature type="transmembrane region" description="Helical" evidence="12">
    <location>
        <begin position="77"/>
        <end position="101"/>
    </location>
</feature>
<feature type="transmembrane region" description="Helical" evidence="12">
    <location>
        <begin position="167"/>
        <end position="184"/>
    </location>
</feature>
<feature type="transmembrane region" description="Helical" evidence="12">
    <location>
        <begin position="107"/>
        <end position="125"/>
    </location>
</feature>
<evidence type="ECO:0000313" key="14">
    <source>
        <dbReference type="EMBL" id="HGS05116.1"/>
    </source>
</evidence>
<comment type="subcellular location">
    <subcellularLocation>
        <location evidence="12 13">Cell membrane</location>
        <topology evidence="12 13">Multi-pass membrane protein</topology>
    </subcellularLocation>
    <subcellularLocation>
        <location evidence="1">Membrane</location>
        <topology evidence="1">Multi-pass membrane protein</topology>
    </subcellularLocation>
</comment>
<gene>
    <name evidence="12 14" type="primary">atpB</name>
    <name evidence="14" type="ORF">ENT08_05165</name>
</gene>
<dbReference type="NCBIfam" id="TIGR01131">
    <property type="entry name" value="ATP_synt_6_or_A"/>
    <property type="match status" value="1"/>
</dbReference>
<dbReference type="PRINTS" id="PR00123">
    <property type="entry name" value="ATPASEA"/>
</dbReference>
<keyword evidence="10 12" id="KW-0472">Membrane</keyword>
<dbReference type="InterPro" id="IPR023011">
    <property type="entry name" value="ATP_synth_F0_asu_AS"/>
</dbReference>
<dbReference type="PROSITE" id="PS00449">
    <property type="entry name" value="ATPASE_A"/>
    <property type="match status" value="1"/>
</dbReference>
<dbReference type="Pfam" id="PF00119">
    <property type="entry name" value="ATP-synt_A"/>
    <property type="match status" value="1"/>
</dbReference>
<dbReference type="GO" id="GO:0042777">
    <property type="term" value="P:proton motive force-driven plasma membrane ATP synthesis"/>
    <property type="evidence" value="ECO:0007669"/>
    <property type="project" value="TreeGrafter"/>
</dbReference>
<comment type="caution">
    <text evidence="14">The sequence shown here is derived from an EMBL/GenBank/DDBJ whole genome shotgun (WGS) entry which is preliminary data.</text>
</comment>
<dbReference type="CDD" id="cd00310">
    <property type="entry name" value="ATP-synt_Fo_a_6"/>
    <property type="match status" value="1"/>
</dbReference>